<evidence type="ECO:0000256" key="3">
    <source>
        <dbReference type="PROSITE-ProRule" id="PRU00221"/>
    </source>
</evidence>
<name>K9X627_9NOST</name>
<feature type="repeat" description="WD" evidence="3">
    <location>
        <begin position="151"/>
        <end position="192"/>
    </location>
</feature>
<accession>K9X627</accession>
<reference evidence="4 5" key="1">
    <citation type="submission" date="2012-06" db="EMBL/GenBank/DDBJ databases">
        <title>Finished chromosome of genome of Cylindrospermum stagnale PCC 7417.</title>
        <authorList>
            <consortium name="US DOE Joint Genome Institute"/>
            <person name="Gugger M."/>
            <person name="Coursin T."/>
            <person name="Rippka R."/>
            <person name="Tandeau De Marsac N."/>
            <person name="Huntemann M."/>
            <person name="Wei C.-L."/>
            <person name="Han J."/>
            <person name="Detter J.C."/>
            <person name="Han C."/>
            <person name="Tapia R."/>
            <person name="Chen A."/>
            <person name="Kyrpides N."/>
            <person name="Mavromatis K."/>
            <person name="Markowitz V."/>
            <person name="Szeto E."/>
            <person name="Ivanova N."/>
            <person name="Pagani I."/>
            <person name="Pati A."/>
            <person name="Goodwin L."/>
            <person name="Nordberg H.P."/>
            <person name="Cantor M.N."/>
            <person name="Hua S.X."/>
            <person name="Woyke T."/>
            <person name="Kerfeld C.A."/>
        </authorList>
    </citation>
    <scope>NUCLEOTIDE SEQUENCE [LARGE SCALE GENOMIC DNA]</scope>
    <source>
        <strain evidence="4 5">PCC 7417</strain>
    </source>
</reference>
<keyword evidence="1 3" id="KW-0853">WD repeat</keyword>
<proteinExistence type="predicted"/>
<dbReference type="SMART" id="SM00320">
    <property type="entry name" value="WD40"/>
    <property type="match status" value="7"/>
</dbReference>
<evidence type="ECO:0000256" key="2">
    <source>
        <dbReference type="ARBA" id="ARBA00022737"/>
    </source>
</evidence>
<dbReference type="AlphaFoldDB" id="K9X627"/>
<dbReference type="SUPFAM" id="SSF50978">
    <property type="entry name" value="WD40 repeat-like"/>
    <property type="match status" value="1"/>
</dbReference>
<dbReference type="SMR" id="K9X627"/>
<evidence type="ECO:0000256" key="1">
    <source>
        <dbReference type="ARBA" id="ARBA00022574"/>
    </source>
</evidence>
<dbReference type="eggNOG" id="COG2319">
    <property type="taxonomic scope" value="Bacteria"/>
</dbReference>
<dbReference type="PANTHER" id="PTHR22847:SF637">
    <property type="entry name" value="WD REPEAT DOMAIN 5B"/>
    <property type="match status" value="1"/>
</dbReference>
<dbReference type="InterPro" id="IPR036322">
    <property type="entry name" value="WD40_repeat_dom_sf"/>
</dbReference>
<feature type="repeat" description="WD" evidence="3">
    <location>
        <begin position="241"/>
        <end position="273"/>
    </location>
</feature>
<dbReference type="PATRIC" id="fig|56107.3.peg.6092"/>
<feature type="repeat" description="WD" evidence="3">
    <location>
        <begin position="358"/>
        <end position="399"/>
    </location>
</feature>
<dbReference type="HOGENOM" id="CLU_626602_0_0_3"/>
<dbReference type="InterPro" id="IPR001680">
    <property type="entry name" value="WD40_rpt"/>
</dbReference>
<dbReference type="PRINTS" id="PR00320">
    <property type="entry name" value="GPROTEINBRPT"/>
</dbReference>
<feature type="repeat" description="WD" evidence="3">
    <location>
        <begin position="316"/>
        <end position="357"/>
    </location>
</feature>
<dbReference type="Pfam" id="PF00400">
    <property type="entry name" value="WD40"/>
    <property type="match status" value="7"/>
</dbReference>
<dbReference type="PROSITE" id="PS50294">
    <property type="entry name" value="WD_REPEATS_REGION"/>
    <property type="match status" value="6"/>
</dbReference>
<dbReference type="PROSITE" id="PS50082">
    <property type="entry name" value="WD_REPEATS_2"/>
    <property type="match status" value="6"/>
</dbReference>
<dbReference type="CDD" id="cd00200">
    <property type="entry name" value="WD40"/>
    <property type="match status" value="1"/>
</dbReference>
<dbReference type="InterPro" id="IPR019775">
    <property type="entry name" value="WD40_repeat_CS"/>
</dbReference>
<dbReference type="STRING" id="56107.Cylst_5535"/>
<evidence type="ECO:0000313" key="4">
    <source>
        <dbReference type="EMBL" id="AFZ27544.1"/>
    </source>
</evidence>
<dbReference type="KEGG" id="csg:Cylst_5535"/>
<feature type="repeat" description="WD" evidence="3">
    <location>
        <begin position="274"/>
        <end position="315"/>
    </location>
</feature>
<organism evidence="4 5">
    <name type="scientific">Cylindrospermum stagnale PCC 7417</name>
    <dbReference type="NCBI Taxonomy" id="56107"/>
    <lineage>
        <taxon>Bacteria</taxon>
        <taxon>Bacillati</taxon>
        <taxon>Cyanobacteriota</taxon>
        <taxon>Cyanophyceae</taxon>
        <taxon>Nostocales</taxon>
        <taxon>Nostocaceae</taxon>
        <taxon>Cylindrospermum</taxon>
    </lineage>
</organism>
<dbReference type="Gene3D" id="2.130.10.10">
    <property type="entry name" value="YVTN repeat-like/Quinoprotein amine dehydrogenase"/>
    <property type="match status" value="4"/>
</dbReference>
<dbReference type="Proteomes" id="UP000010475">
    <property type="component" value="Chromosome"/>
</dbReference>
<dbReference type="InterPro" id="IPR015943">
    <property type="entry name" value="WD40/YVTN_repeat-like_dom_sf"/>
</dbReference>
<dbReference type="InterPro" id="IPR020472">
    <property type="entry name" value="WD40_PAC1"/>
</dbReference>
<keyword evidence="2" id="KW-0677">Repeat</keyword>
<feature type="repeat" description="WD" evidence="3">
    <location>
        <begin position="400"/>
        <end position="437"/>
    </location>
</feature>
<dbReference type="PROSITE" id="PS00678">
    <property type="entry name" value="WD_REPEATS_1"/>
    <property type="match status" value="5"/>
</dbReference>
<dbReference type="EMBL" id="CP003642">
    <property type="protein sequence ID" value="AFZ27544.1"/>
    <property type="molecule type" value="Genomic_DNA"/>
</dbReference>
<keyword evidence="5" id="KW-1185">Reference proteome</keyword>
<dbReference type="PANTHER" id="PTHR22847">
    <property type="entry name" value="WD40 REPEAT PROTEIN"/>
    <property type="match status" value="1"/>
</dbReference>
<protein>
    <submittedName>
        <fullName evidence="4">WD40 repeat-containing protein</fullName>
    </submittedName>
</protein>
<gene>
    <name evidence="4" type="ORF">Cylst_5535</name>
</gene>
<evidence type="ECO:0000313" key="5">
    <source>
        <dbReference type="Proteomes" id="UP000010475"/>
    </source>
</evidence>
<sequence length="437" mass="46992">MRSPKILGLLYVNTRKLAKVLIYLESRNNYFSLNIMTMDLRRFFQATNPCKTIAAGVGLVVLAVTANCQAQGLAKPKQLTDAIPADSFYTKGSANANAVSAQISLSPTQSTSDADHSAFKVAGKLKPGEGLRTNHQIMTTADAQQPEQRTLTGHSDLVISVAVSADGKTLASSSADGTIKLWDITTGKLIKTLNHRYQVYGVAWNRDSKTLASVSGNEIIIWNVTTGKRLKTLTGSDGFWSVTWSPNGKKLASGSWDKTIRLWDANTGKIIKTLTGHTSEVYNVVWSPDSKTLASGSGDSTIKLWNGTTGKFITTLNGHRGTVYGLAWSPDSKTLASASTDRTIKLWNITTGELITTLTGHSDAVGSVDWSADGKTLASSSADNTIKLWDASTGKFIKTLNGHKDIVLSVAWSADGKTLASASRDKTVKLWNVDFDN</sequence>